<feature type="domain" description="RNA polymerase sigma factor 70 region 4 type 2" evidence="6">
    <location>
        <begin position="108"/>
        <end position="159"/>
    </location>
</feature>
<evidence type="ECO:0000259" key="6">
    <source>
        <dbReference type="Pfam" id="PF08281"/>
    </source>
</evidence>
<dbReference type="SUPFAM" id="SSF88659">
    <property type="entry name" value="Sigma3 and sigma4 domains of RNA polymerase sigma factors"/>
    <property type="match status" value="1"/>
</dbReference>
<evidence type="ECO:0000256" key="4">
    <source>
        <dbReference type="ARBA" id="ARBA00023163"/>
    </source>
</evidence>
<dbReference type="InterPro" id="IPR039425">
    <property type="entry name" value="RNA_pol_sigma-70-like"/>
</dbReference>
<dbReference type="eggNOG" id="COG1595">
    <property type="taxonomic scope" value="Bacteria"/>
</dbReference>
<dbReference type="PANTHER" id="PTHR43133:SF25">
    <property type="entry name" value="RNA POLYMERASE SIGMA FACTOR RFAY-RELATED"/>
    <property type="match status" value="1"/>
</dbReference>
<evidence type="ECO:0000313" key="8">
    <source>
        <dbReference type="Proteomes" id="UP000004095"/>
    </source>
</evidence>
<proteinExistence type="inferred from homology"/>
<keyword evidence="2" id="KW-0805">Transcription regulation</keyword>
<evidence type="ECO:0000256" key="2">
    <source>
        <dbReference type="ARBA" id="ARBA00023015"/>
    </source>
</evidence>
<dbReference type="Gene3D" id="1.10.1740.10">
    <property type="match status" value="1"/>
</dbReference>
<dbReference type="InterPro" id="IPR007627">
    <property type="entry name" value="RNA_pol_sigma70_r2"/>
</dbReference>
<dbReference type="RefSeq" id="WP_002704077.1">
    <property type="nucleotide sequence ID" value="NZ_AAWS01000060.1"/>
</dbReference>
<evidence type="ECO:0000259" key="5">
    <source>
        <dbReference type="Pfam" id="PF04542"/>
    </source>
</evidence>
<gene>
    <name evidence="7" type="ORF">M23134_06748</name>
</gene>
<dbReference type="GO" id="GO:0006352">
    <property type="term" value="P:DNA-templated transcription initiation"/>
    <property type="evidence" value="ECO:0007669"/>
    <property type="project" value="InterPro"/>
</dbReference>
<name>A1ZXS8_MICM2</name>
<dbReference type="Pfam" id="PF08281">
    <property type="entry name" value="Sigma70_r4_2"/>
    <property type="match status" value="1"/>
</dbReference>
<dbReference type="InterPro" id="IPR013325">
    <property type="entry name" value="RNA_pol_sigma_r2"/>
</dbReference>
<dbReference type="SUPFAM" id="SSF88946">
    <property type="entry name" value="Sigma2 domain of RNA polymerase sigma factors"/>
    <property type="match status" value="1"/>
</dbReference>
<dbReference type="EMBL" id="AAWS01000060">
    <property type="protein sequence ID" value="EAY24856.1"/>
    <property type="molecule type" value="Genomic_DNA"/>
</dbReference>
<comment type="caution">
    <text evidence="7">The sequence shown here is derived from an EMBL/GenBank/DDBJ whole genome shotgun (WGS) entry which is preliminary data.</text>
</comment>
<protein>
    <submittedName>
        <fullName evidence="7">RNA polymerase ECF-type sigma factor</fullName>
    </submittedName>
</protein>
<dbReference type="Gene3D" id="1.10.10.10">
    <property type="entry name" value="Winged helix-like DNA-binding domain superfamily/Winged helix DNA-binding domain"/>
    <property type="match status" value="1"/>
</dbReference>
<dbReference type="InterPro" id="IPR036388">
    <property type="entry name" value="WH-like_DNA-bd_sf"/>
</dbReference>
<keyword evidence="3" id="KW-0731">Sigma factor</keyword>
<dbReference type="OrthoDB" id="9803470at2"/>
<comment type="similarity">
    <text evidence="1">Belongs to the sigma-70 factor family. ECF subfamily.</text>
</comment>
<dbReference type="Proteomes" id="UP000004095">
    <property type="component" value="Unassembled WGS sequence"/>
</dbReference>
<evidence type="ECO:0000313" key="7">
    <source>
        <dbReference type="EMBL" id="EAY24856.1"/>
    </source>
</evidence>
<dbReference type="Pfam" id="PF04542">
    <property type="entry name" value="Sigma70_r2"/>
    <property type="match status" value="1"/>
</dbReference>
<dbReference type="InterPro" id="IPR013324">
    <property type="entry name" value="RNA_pol_sigma_r3/r4-like"/>
</dbReference>
<dbReference type="PANTHER" id="PTHR43133">
    <property type="entry name" value="RNA POLYMERASE ECF-TYPE SIGMA FACTO"/>
    <property type="match status" value="1"/>
</dbReference>
<keyword evidence="8" id="KW-1185">Reference proteome</keyword>
<sequence length="171" mass="20012">MHNTLEFNTIDKVSANLKPVAIKLTKDIEQANDLMQETLIKAFVNREKFKEGTNLQAWLYTIMKNIFITNYQRVARRKTLLDQTDNQHILNTSDKTIENKAYSNFAMEEINAAIDKVKKIYRVPFKLYFKGFKYQEIAEALDIPIGTVKNRIHMARQMLKGSLKQYGYLDK</sequence>
<keyword evidence="4" id="KW-0804">Transcription</keyword>
<accession>A1ZXS8</accession>
<reference evidence="7 8" key="1">
    <citation type="submission" date="2007-01" db="EMBL/GenBank/DDBJ databases">
        <authorList>
            <person name="Haygood M."/>
            <person name="Podell S."/>
            <person name="Anderson C."/>
            <person name="Hopkinson B."/>
            <person name="Roe K."/>
            <person name="Barbeau K."/>
            <person name="Gaasterland T."/>
            <person name="Ferriera S."/>
            <person name="Johnson J."/>
            <person name="Kravitz S."/>
            <person name="Beeson K."/>
            <person name="Sutton G."/>
            <person name="Rogers Y.-H."/>
            <person name="Friedman R."/>
            <person name="Frazier M."/>
            <person name="Venter J.C."/>
        </authorList>
    </citation>
    <scope>NUCLEOTIDE SEQUENCE [LARGE SCALE GENOMIC DNA]</scope>
    <source>
        <strain evidence="7 8">ATCC 23134</strain>
    </source>
</reference>
<dbReference type="NCBIfam" id="TIGR02937">
    <property type="entry name" value="sigma70-ECF"/>
    <property type="match status" value="1"/>
</dbReference>
<evidence type="ECO:0000256" key="1">
    <source>
        <dbReference type="ARBA" id="ARBA00010641"/>
    </source>
</evidence>
<dbReference type="AlphaFoldDB" id="A1ZXS8"/>
<evidence type="ECO:0000256" key="3">
    <source>
        <dbReference type="ARBA" id="ARBA00023082"/>
    </source>
</evidence>
<dbReference type="InterPro" id="IPR013249">
    <property type="entry name" value="RNA_pol_sigma70_r4_t2"/>
</dbReference>
<dbReference type="InterPro" id="IPR014284">
    <property type="entry name" value="RNA_pol_sigma-70_dom"/>
</dbReference>
<feature type="domain" description="RNA polymerase sigma-70 region 2" evidence="5">
    <location>
        <begin position="17"/>
        <end position="76"/>
    </location>
</feature>
<dbReference type="GO" id="GO:0016987">
    <property type="term" value="F:sigma factor activity"/>
    <property type="evidence" value="ECO:0007669"/>
    <property type="project" value="UniProtKB-KW"/>
</dbReference>
<dbReference type="GO" id="GO:0003677">
    <property type="term" value="F:DNA binding"/>
    <property type="evidence" value="ECO:0007669"/>
    <property type="project" value="InterPro"/>
</dbReference>
<organism evidence="7 8">
    <name type="scientific">Microscilla marina ATCC 23134</name>
    <dbReference type="NCBI Taxonomy" id="313606"/>
    <lineage>
        <taxon>Bacteria</taxon>
        <taxon>Pseudomonadati</taxon>
        <taxon>Bacteroidota</taxon>
        <taxon>Cytophagia</taxon>
        <taxon>Cytophagales</taxon>
        <taxon>Microscillaceae</taxon>
        <taxon>Microscilla</taxon>
    </lineage>
</organism>